<dbReference type="EMBL" id="JADOUF010000001">
    <property type="protein sequence ID" value="MBG6134231.1"/>
    <property type="molecule type" value="Genomic_DNA"/>
</dbReference>
<dbReference type="InterPro" id="IPR045851">
    <property type="entry name" value="AMP-bd_C_sf"/>
</dbReference>
<dbReference type="Pfam" id="PF00501">
    <property type="entry name" value="AMP-binding"/>
    <property type="match status" value="1"/>
</dbReference>
<dbReference type="InterPro" id="IPR042099">
    <property type="entry name" value="ANL_N_sf"/>
</dbReference>
<evidence type="ECO:0000313" key="2">
    <source>
        <dbReference type="EMBL" id="MBG6134231.1"/>
    </source>
</evidence>
<dbReference type="InterPro" id="IPR020845">
    <property type="entry name" value="AMP-binding_CS"/>
</dbReference>
<dbReference type="CDD" id="cd05930">
    <property type="entry name" value="A_NRPS"/>
    <property type="match status" value="1"/>
</dbReference>
<accession>A0A8J7GB90</accession>
<dbReference type="SUPFAM" id="SSF56801">
    <property type="entry name" value="Acetyl-CoA synthetase-like"/>
    <property type="match status" value="1"/>
</dbReference>
<evidence type="ECO:0000259" key="1">
    <source>
        <dbReference type="Pfam" id="PF00501"/>
    </source>
</evidence>
<dbReference type="GO" id="GO:0044550">
    <property type="term" value="P:secondary metabolite biosynthetic process"/>
    <property type="evidence" value="ECO:0007669"/>
    <property type="project" value="TreeGrafter"/>
</dbReference>
<dbReference type="GO" id="GO:0031177">
    <property type="term" value="F:phosphopantetheine binding"/>
    <property type="evidence" value="ECO:0007669"/>
    <property type="project" value="TreeGrafter"/>
</dbReference>
<evidence type="ECO:0000313" key="3">
    <source>
        <dbReference type="Proteomes" id="UP000622552"/>
    </source>
</evidence>
<sequence length="496" mass="51532">MATTAKSMIIHALDEHRRRTPERVAVLDDTHATSYGELWASATRLATGLRARGLGPGHIVAIAAERGPAFIAAAVACWLAGAAYLPLDLASPTSRLLAIVDEAHPALAMTSAATAGIGRRLGLDELGIGPEAGSMEEFEPDPAAGTGPAYVIYTSGSTGSPKGVVVGHDSLANLVRWHNTTYEVGPEDRALHTAGLGFDAAVWEIWPYLTSGATIVVCSDDSRTVAEELAARAAETGCTMAFVATAMAEELLSAGLVPPTLRFLLTGGDRLRVSGTPPSSCRLVNHYGPTEATVVATSHLVADEPLGSFPPIGSPIPGVDLLILGEGLAEVAEGVTGEIHLGGTALALGYLHRPTLTAERFVSLPKREGLWYRTGDLGRRVGGVVSFIGRVDGEQLKVRGIRVEAAEIEAALLAVPAVRGAAVSVVGHGADSELVAVVVCDEVTSARAFRVALLRSLPASLIPNRFVDVPSLPTTLSGKVDRAAVAAMARKGTRDD</sequence>
<name>A0A8J7GB90_9ACTN</name>
<keyword evidence="3" id="KW-1185">Reference proteome</keyword>
<dbReference type="PANTHER" id="PTHR45527:SF1">
    <property type="entry name" value="FATTY ACID SYNTHASE"/>
    <property type="match status" value="1"/>
</dbReference>
<comment type="caution">
    <text evidence="2">The sequence shown here is derived from an EMBL/GenBank/DDBJ whole genome shotgun (WGS) entry which is preliminary data.</text>
</comment>
<reference evidence="2" key="1">
    <citation type="submission" date="2020-11" db="EMBL/GenBank/DDBJ databases">
        <title>Sequencing the genomes of 1000 actinobacteria strains.</title>
        <authorList>
            <person name="Klenk H.-P."/>
        </authorList>
    </citation>
    <scope>NUCLEOTIDE SEQUENCE</scope>
    <source>
        <strain evidence="2">DSM 45356</strain>
    </source>
</reference>
<dbReference type="Proteomes" id="UP000622552">
    <property type="component" value="Unassembled WGS sequence"/>
</dbReference>
<dbReference type="InterPro" id="IPR000873">
    <property type="entry name" value="AMP-dep_synth/lig_dom"/>
</dbReference>
<dbReference type="Gene3D" id="3.30.300.30">
    <property type="match status" value="1"/>
</dbReference>
<dbReference type="PROSITE" id="PS00455">
    <property type="entry name" value="AMP_BINDING"/>
    <property type="match status" value="1"/>
</dbReference>
<feature type="domain" description="AMP-dependent synthetase/ligase" evidence="1">
    <location>
        <begin position="14"/>
        <end position="351"/>
    </location>
</feature>
<dbReference type="RefSeq" id="WP_197001492.1">
    <property type="nucleotide sequence ID" value="NZ_BONS01000035.1"/>
</dbReference>
<dbReference type="GO" id="GO:0005737">
    <property type="term" value="C:cytoplasm"/>
    <property type="evidence" value="ECO:0007669"/>
    <property type="project" value="TreeGrafter"/>
</dbReference>
<protein>
    <submittedName>
        <fullName evidence="2">Amino acid adenylation domain-containing protein</fullName>
    </submittedName>
</protein>
<proteinExistence type="predicted"/>
<dbReference type="InterPro" id="IPR010071">
    <property type="entry name" value="AA_adenyl_dom"/>
</dbReference>
<organism evidence="2 3">
    <name type="scientific">Longispora fulva</name>
    <dbReference type="NCBI Taxonomy" id="619741"/>
    <lineage>
        <taxon>Bacteria</taxon>
        <taxon>Bacillati</taxon>
        <taxon>Actinomycetota</taxon>
        <taxon>Actinomycetes</taxon>
        <taxon>Micromonosporales</taxon>
        <taxon>Micromonosporaceae</taxon>
        <taxon>Longispora</taxon>
    </lineage>
</organism>
<dbReference type="AlphaFoldDB" id="A0A8J7GB90"/>
<gene>
    <name evidence="2" type="ORF">IW245_000425</name>
</gene>
<dbReference type="NCBIfam" id="TIGR01733">
    <property type="entry name" value="AA-adenyl-dom"/>
    <property type="match status" value="1"/>
</dbReference>
<dbReference type="PANTHER" id="PTHR45527">
    <property type="entry name" value="NONRIBOSOMAL PEPTIDE SYNTHETASE"/>
    <property type="match status" value="1"/>
</dbReference>
<dbReference type="GO" id="GO:0043041">
    <property type="term" value="P:amino acid activation for nonribosomal peptide biosynthetic process"/>
    <property type="evidence" value="ECO:0007669"/>
    <property type="project" value="TreeGrafter"/>
</dbReference>
<dbReference type="Gene3D" id="3.40.50.12780">
    <property type="entry name" value="N-terminal domain of ligase-like"/>
    <property type="match status" value="1"/>
</dbReference>